<dbReference type="EC" id="2.3.3.9" evidence="10 11"/>
<comment type="function">
    <text evidence="10">Involved in the glycolate utilization. Catalyzes the condensation and subsequent hydrolysis of acetyl-coenzyme A (acetyl-CoA) and glyoxylate to form malate and CoA.</text>
</comment>
<evidence type="ECO:0000259" key="14">
    <source>
        <dbReference type="Pfam" id="PF01274"/>
    </source>
</evidence>
<dbReference type="PANTHER" id="PTHR42739:SF1">
    <property type="entry name" value="MALATE SYNTHASE G"/>
    <property type="match status" value="1"/>
</dbReference>
<dbReference type="UniPathway" id="UPA00703">
    <property type="reaction ID" value="UER00720"/>
</dbReference>
<dbReference type="SUPFAM" id="SSF51645">
    <property type="entry name" value="Malate synthase G"/>
    <property type="match status" value="1"/>
</dbReference>
<evidence type="ECO:0000256" key="13">
    <source>
        <dbReference type="RuleBase" id="RU003572"/>
    </source>
</evidence>
<evidence type="ECO:0000256" key="10">
    <source>
        <dbReference type="HAMAP-Rule" id="MF_00641"/>
    </source>
</evidence>
<dbReference type="GO" id="GO:0006097">
    <property type="term" value="P:glyoxylate cycle"/>
    <property type="evidence" value="ECO:0007669"/>
    <property type="project" value="UniProtKB-UniRule"/>
</dbReference>
<dbReference type="KEGG" id="daf:Desaf_1719"/>
<evidence type="ECO:0000256" key="6">
    <source>
        <dbReference type="ARBA" id="ARBA00022723"/>
    </source>
</evidence>
<keyword evidence="4 10" id="KW-0816">Tricarboxylic acid cycle</keyword>
<feature type="binding site" evidence="10">
    <location>
        <position position="115"/>
    </location>
    <ligand>
        <name>acetyl-CoA</name>
        <dbReference type="ChEBI" id="CHEBI:57288"/>
    </ligand>
</feature>
<evidence type="ECO:0000256" key="12">
    <source>
        <dbReference type="PIRSR" id="PIRSR601465-50"/>
    </source>
</evidence>
<evidence type="ECO:0000259" key="17">
    <source>
        <dbReference type="Pfam" id="PF20659"/>
    </source>
</evidence>
<evidence type="ECO:0000256" key="7">
    <source>
        <dbReference type="ARBA" id="ARBA00022842"/>
    </source>
</evidence>
<dbReference type="RefSeq" id="WP_014259817.1">
    <property type="nucleotide sequence ID" value="NC_016629.1"/>
</dbReference>
<dbReference type="Pfam" id="PF20659">
    <property type="entry name" value="MS_C"/>
    <property type="match status" value="1"/>
</dbReference>
<sequence length="723" mass="79410">MSQRVQAGRLAVSKPLHDTIAAIAPGTGISADAFWSALEQIVVDMGPRSRELLNKRQVLQDKIDAWHREHKAHDHAAYKKFLLDIGYLVPEGDNFSITTANVDDEIARIAGPQLVVPITNERYALNAANSRWGSLYDALYGTDVISQEGEAKRGYDPERGKQVMRRAGEFLDASAPLAMGSHAQAVRYGLEDAGGRKSLVVELQGGERVGLKKSEQFAGYVGGSEPSLILLVNHGLHIELHIDRKDTIGKDHPAGIKDVVLEAALTTILDCEDSVAVVDGADKAQAYRNLLGLFRGDLQARFEKGGSFVTRTLQPDRTYTAPDGSALTLHGRSLMLVRTVGLLMTTPAVLLDNKEIPENMLDTLATAFIGQHDIKGTGPLKNSRAGSVYMVRPKMHGPEEVAFACELFTRVEQALGIAKGTLKIGVMDEERRTSVNLKECIRQAKERIIFINTGFLDRTGDEIHTDMEAGPMVRKNDMKAQPWMPAYEDLNVDVGLEAGFSGKAQVGKGMWAKPDRMREMLETKIGHPQSGANCAWVPSPTAATLHATHYHQVDVFARQKELAGKRRGSLDDLLTLPVMKDDRPSAKDVQEELDLNAQSILGYVVRWVEQGIGCSKVPDLTNVGLMEDRATLRISSQAIANWLHHGICTKEQVLETLKRMAKVVDGQNAGDAMYRPMAKDYEGSVAFQAACDLVFKGREQPSGYTEPILHARRLEAKRKFGIA</sequence>
<feature type="domain" description="Malate synthase C-terminal" evidence="17">
    <location>
        <begin position="589"/>
        <end position="680"/>
    </location>
</feature>
<dbReference type="AlphaFoldDB" id="F3Z1U7"/>
<evidence type="ECO:0000313" key="19">
    <source>
        <dbReference type="Proteomes" id="UP000007844"/>
    </source>
</evidence>
<accession>F3Z1U7</accession>
<dbReference type="Gene3D" id="1.20.1220.12">
    <property type="entry name" value="Malate synthase, domain III"/>
    <property type="match status" value="1"/>
</dbReference>
<comment type="catalytic activity">
    <reaction evidence="9 10 13">
        <text>glyoxylate + acetyl-CoA + H2O = (S)-malate + CoA + H(+)</text>
        <dbReference type="Rhea" id="RHEA:18181"/>
        <dbReference type="ChEBI" id="CHEBI:15377"/>
        <dbReference type="ChEBI" id="CHEBI:15378"/>
        <dbReference type="ChEBI" id="CHEBI:15589"/>
        <dbReference type="ChEBI" id="CHEBI:36655"/>
        <dbReference type="ChEBI" id="CHEBI:57287"/>
        <dbReference type="ChEBI" id="CHEBI:57288"/>
        <dbReference type="EC" id="2.3.3.9"/>
    </reaction>
</comment>
<feature type="domain" description="Malate synthase N-terminal" evidence="15">
    <location>
        <begin position="24"/>
        <end position="70"/>
    </location>
</feature>
<dbReference type="Gene3D" id="3.20.20.360">
    <property type="entry name" value="Malate synthase, domain 3"/>
    <property type="match status" value="2"/>
</dbReference>
<feature type="binding site" evidence="10">
    <location>
        <position position="429"/>
    </location>
    <ligand>
        <name>Mg(2+)</name>
        <dbReference type="ChEBI" id="CHEBI:18420"/>
    </ligand>
</feature>
<evidence type="ECO:0000256" key="9">
    <source>
        <dbReference type="ARBA" id="ARBA00047918"/>
    </source>
</evidence>
<keyword evidence="2 10" id="KW-0329">Glyoxylate bypass</keyword>
<comment type="caution">
    <text evidence="10">Lacks conserved residue(s) required for the propagation of feature annotation.</text>
</comment>
<name>F3Z1U7_DESAF</name>
<dbReference type="InterPro" id="IPR046363">
    <property type="entry name" value="MS_N_TIM-barrel_dom"/>
</dbReference>
<feature type="binding site" evidence="10">
    <location>
        <position position="538"/>
    </location>
    <ligand>
        <name>acetyl-CoA</name>
        <dbReference type="ChEBI" id="CHEBI:57288"/>
    </ligand>
</feature>
<dbReference type="InterPro" id="IPR006253">
    <property type="entry name" value="Malate_synthG"/>
</dbReference>
<feature type="binding site" evidence="10">
    <location>
        <position position="338"/>
    </location>
    <ligand>
        <name>glyoxylate</name>
        <dbReference type="ChEBI" id="CHEBI:36655"/>
    </ligand>
</feature>
<feature type="binding site" evidence="10">
    <location>
        <position position="429"/>
    </location>
    <ligand>
        <name>glyoxylate</name>
        <dbReference type="ChEBI" id="CHEBI:36655"/>
    </ligand>
</feature>
<proteinExistence type="inferred from homology"/>
<keyword evidence="3 10" id="KW-0963">Cytoplasm</keyword>
<evidence type="ECO:0000259" key="15">
    <source>
        <dbReference type="Pfam" id="PF20656"/>
    </source>
</evidence>
<evidence type="ECO:0000256" key="11">
    <source>
        <dbReference type="NCBIfam" id="TIGR01345"/>
    </source>
</evidence>
<evidence type="ECO:0000256" key="4">
    <source>
        <dbReference type="ARBA" id="ARBA00022532"/>
    </source>
</evidence>
<dbReference type="Pfam" id="PF01274">
    <property type="entry name" value="MS_TIM-barrel"/>
    <property type="match status" value="1"/>
</dbReference>
<dbReference type="NCBIfam" id="NF002825">
    <property type="entry name" value="PRK02999.1"/>
    <property type="match status" value="1"/>
</dbReference>
<dbReference type="InterPro" id="IPR048356">
    <property type="entry name" value="MS_N"/>
</dbReference>
<evidence type="ECO:0000259" key="16">
    <source>
        <dbReference type="Pfam" id="PF20658"/>
    </source>
</evidence>
<dbReference type="GO" id="GO:0000287">
    <property type="term" value="F:magnesium ion binding"/>
    <property type="evidence" value="ECO:0007669"/>
    <property type="project" value="TreeGrafter"/>
</dbReference>
<dbReference type="InterPro" id="IPR001465">
    <property type="entry name" value="Malate_synthase_TIM"/>
</dbReference>
<dbReference type="GO" id="GO:0009436">
    <property type="term" value="P:glyoxylate catabolic process"/>
    <property type="evidence" value="ECO:0007669"/>
    <property type="project" value="TreeGrafter"/>
</dbReference>
<keyword evidence="5 10" id="KW-0808">Transferase</keyword>
<evidence type="ECO:0000256" key="5">
    <source>
        <dbReference type="ARBA" id="ARBA00022679"/>
    </source>
</evidence>
<reference evidence="18 19" key="1">
    <citation type="journal article" date="2011" name="J. Bacteriol.">
        <title>Genome sequence of the mercury-methylating and pleomorphic Desulfovibrio africanus Strain Walvis Bay.</title>
        <authorList>
            <person name="Brown S.D."/>
            <person name="Wall J.D."/>
            <person name="Kucken A.M."/>
            <person name="Gilmour C.C."/>
            <person name="Podar M."/>
            <person name="Brandt C.C."/>
            <person name="Teshima H."/>
            <person name="Detter J.C."/>
            <person name="Han C.S."/>
            <person name="Land M.L."/>
            <person name="Lucas S."/>
            <person name="Han J."/>
            <person name="Pennacchio L."/>
            <person name="Nolan M."/>
            <person name="Pitluck S."/>
            <person name="Woyke T."/>
            <person name="Goodwin L."/>
            <person name="Palumbo A.V."/>
            <person name="Elias D.A."/>
        </authorList>
    </citation>
    <scope>NUCLEOTIDE SEQUENCE [LARGE SCALE GENOMIC DNA]</scope>
    <source>
        <strain evidence="18 19">Walvis Bay</strain>
    </source>
</reference>
<comment type="similarity">
    <text evidence="10 13">Belongs to the malate synthase family. GlcB subfamily.</text>
</comment>
<evidence type="ECO:0000256" key="3">
    <source>
        <dbReference type="ARBA" id="ARBA00022490"/>
    </source>
</evidence>
<organism evidence="18 19">
    <name type="scientific">Desulfocurvibacter africanus subsp. africanus str. Walvis Bay</name>
    <dbReference type="NCBI Taxonomy" id="690850"/>
    <lineage>
        <taxon>Bacteria</taxon>
        <taxon>Pseudomonadati</taxon>
        <taxon>Thermodesulfobacteriota</taxon>
        <taxon>Desulfovibrionia</taxon>
        <taxon>Desulfovibrionales</taxon>
        <taxon>Desulfovibrionaceae</taxon>
        <taxon>Desulfocurvibacter</taxon>
    </lineage>
</organism>
<feature type="binding site" evidence="10">
    <location>
        <begin position="122"/>
        <end position="123"/>
    </location>
    <ligand>
        <name>acetyl-CoA</name>
        <dbReference type="ChEBI" id="CHEBI:57288"/>
    </ligand>
</feature>
<evidence type="ECO:0000256" key="1">
    <source>
        <dbReference type="ARBA" id="ARBA00001946"/>
    </source>
</evidence>
<dbReference type="GO" id="GO:0004474">
    <property type="term" value="F:malate synthase activity"/>
    <property type="evidence" value="ECO:0007669"/>
    <property type="project" value="UniProtKB-UniRule"/>
</dbReference>
<feature type="active site" description="Proton acceptor" evidence="10 12">
    <location>
        <position position="338"/>
    </location>
</feature>
<feature type="active site" description="Proton donor" evidence="10 12">
    <location>
        <position position="628"/>
    </location>
</feature>
<dbReference type="EMBL" id="CP003221">
    <property type="protein sequence ID" value="EGJ50055.1"/>
    <property type="molecule type" value="Genomic_DNA"/>
</dbReference>
<dbReference type="InterPro" id="IPR048357">
    <property type="entry name" value="MSG_insertion"/>
</dbReference>
<feature type="binding site" evidence="10">
    <location>
        <position position="457"/>
    </location>
    <ligand>
        <name>Mg(2+)</name>
        <dbReference type="ChEBI" id="CHEBI:18420"/>
    </ligand>
</feature>
<dbReference type="InterPro" id="IPR044856">
    <property type="entry name" value="Malate_synth_C_sf"/>
</dbReference>
<dbReference type="InterPro" id="IPR048355">
    <property type="entry name" value="MS_C"/>
</dbReference>
<comment type="subunit">
    <text evidence="10">Monomer.</text>
</comment>
<dbReference type="InterPro" id="IPR011076">
    <property type="entry name" value="Malate_synth_sf"/>
</dbReference>
<keyword evidence="19" id="KW-1185">Reference proteome</keyword>
<comment type="subcellular location">
    <subcellularLocation>
        <location evidence="10 13">Cytoplasm</location>
    </subcellularLocation>
</comment>
<dbReference type="HAMAP" id="MF_00641">
    <property type="entry name" value="Malate_synth_G"/>
    <property type="match status" value="1"/>
</dbReference>
<dbReference type="PANTHER" id="PTHR42739">
    <property type="entry name" value="MALATE SYNTHASE G"/>
    <property type="match status" value="1"/>
</dbReference>
<keyword evidence="8 10" id="KW-0558">Oxidation</keyword>
<dbReference type="STRING" id="690850.Desaf_1719"/>
<feature type="binding site" evidence="10">
    <location>
        <position position="311"/>
    </location>
    <ligand>
        <name>acetyl-CoA</name>
        <dbReference type="ChEBI" id="CHEBI:57288"/>
    </ligand>
</feature>
<dbReference type="NCBIfam" id="TIGR01345">
    <property type="entry name" value="malate_syn_G"/>
    <property type="match status" value="1"/>
</dbReference>
<feature type="modified residue" description="Cysteine sulfenic acid (-SOH)" evidence="10">
    <location>
        <position position="614"/>
    </location>
</feature>
<dbReference type="GO" id="GO:0006099">
    <property type="term" value="P:tricarboxylic acid cycle"/>
    <property type="evidence" value="ECO:0007669"/>
    <property type="project" value="UniProtKB-KW"/>
</dbReference>
<evidence type="ECO:0000256" key="2">
    <source>
        <dbReference type="ARBA" id="ARBA00022435"/>
    </source>
</evidence>
<dbReference type="Pfam" id="PF20658">
    <property type="entry name" value="MSG_insertion"/>
    <property type="match status" value="1"/>
</dbReference>
<evidence type="ECO:0000256" key="8">
    <source>
        <dbReference type="ARBA" id="ARBA00023097"/>
    </source>
</evidence>
<protein>
    <recommendedName>
        <fullName evidence="10 11">Malate synthase G</fullName>
        <ecNumber evidence="10 11">2.3.3.9</ecNumber>
    </recommendedName>
</protein>
<comment type="cofactor">
    <cofactor evidence="1 10">
        <name>Mg(2+)</name>
        <dbReference type="ChEBI" id="CHEBI:18420"/>
    </cofactor>
</comment>
<dbReference type="GO" id="GO:0005829">
    <property type="term" value="C:cytosol"/>
    <property type="evidence" value="ECO:0007669"/>
    <property type="project" value="TreeGrafter"/>
</dbReference>
<evidence type="ECO:0000313" key="18">
    <source>
        <dbReference type="EMBL" id="EGJ50055.1"/>
    </source>
</evidence>
<feature type="binding site" evidence="10">
    <location>
        <position position="274"/>
    </location>
    <ligand>
        <name>acetyl-CoA</name>
        <dbReference type="ChEBI" id="CHEBI:57288"/>
    </ligand>
</feature>
<keyword evidence="7 10" id="KW-0460">Magnesium</keyword>
<comment type="pathway">
    <text evidence="10 13">Carbohydrate metabolism; glyoxylate cycle; (S)-malate from isocitrate: step 2/2.</text>
</comment>
<dbReference type="eggNOG" id="COG2225">
    <property type="taxonomic scope" value="Bacteria"/>
</dbReference>
<gene>
    <name evidence="10" type="primary">glcB</name>
    <name evidence="18" type="ORF">Desaf_1719</name>
</gene>
<feature type="domain" description="Malate synthase TIM barrel" evidence="14">
    <location>
        <begin position="335"/>
        <end position="574"/>
    </location>
</feature>
<dbReference type="Proteomes" id="UP000007844">
    <property type="component" value="Chromosome"/>
</dbReference>
<dbReference type="Pfam" id="PF20656">
    <property type="entry name" value="MS_N"/>
    <property type="match status" value="1"/>
</dbReference>
<keyword evidence="6 10" id="KW-0479">Metal-binding</keyword>
<feature type="binding site" evidence="10">
    <location>
        <begin position="454"/>
        <end position="457"/>
    </location>
    <ligand>
        <name>glyoxylate</name>
        <dbReference type="ChEBI" id="CHEBI:36655"/>
    </ligand>
</feature>
<dbReference type="HOGENOM" id="CLU_028446_1_0_7"/>
<feature type="domain" description="Malate synthase G alpha-beta insertion" evidence="16">
    <location>
        <begin position="155"/>
        <end position="233"/>
    </location>
</feature>